<dbReference type="EMBL" id="CYKH01000269">
    <property type="protein sequence ID" value="CUF22679.1"/>
    <property type="molecule type" value="Genomic_DNA"/>
</dbReference>
<reference evidence="4" key="1">
    <citation type="submission" date="2015-09" db="EMBL/GenBank/DDBJ databases">
        <authorList>
            <consortium name="Pathogen Informatics"/>
        </authorList>
    </citation>
    <scope>NUCLEOTIDE SEQUENCE [LARGE SCALE GENOMIC DNA]</scope>
    <source>
        <strain evidence="4">Lake Konstanz</strain>
    </source>
</reference>
<dbReference type="AlphaFoldDB" id="A0A0S4IL88"/>
<dbReference type="Proteomes" id="UP000051952">
    <property type="component" value="Unassembled WGS sequence"/>
</dbReference>
<evidence type="ECO:0000256" key="1">
    <source>
        <dbReference type="SAM" id="MobiDB-lite"/>
    </source>
</evidence>
<keyword evidence="2" id="KW-0732">Signal</keyword>
<evidence type="ECO:0000313" key="4">
    <source>
        <dbReference type="Proteomes" id="UP000051952"/>
    </source>
</evidence>
<evidence type="ECO:0008006" key="5">
    <source>
        <dbReference type="Google" id="ProtNLM"/>
    </source>
</evidence>
<sequence>MHAMQRSAKALLLIVCCVLHDQIVAQTCGQCPASECDAGSRRCPTTPDPYLCLSGAAVGGCSSTAWETGGSAACSSCCDERTCYQNDCSVACNATTGCTTAHCTVASVPYYCYAGTSVGQCGATVGVFENPPYGDDCRGCCDLSLCGATTLAPPTTVEPTVATTTTAPITTMTTAAPTTTSTTEAPTTTTPTTDAPTTTTTTTTTATTMTTTSTTTTAAPTTTSGAPTATRQQARPRLQQLPQQEHRQPQRQRRPQQQPQRKSQQRQR</sequence>
<name>A0A0S4IL88_BODSA</name>
<feature type="signal peptide" evidence="2">
    <location>
        <begin position="1"/>
        <end position="25"/>
    </location>
</feature>
<feature type="region of interest" description="Disordered" evidence="1">
    <location>
        <begin position="169"/>
        <end position="268"/>
    </location>
</feature>
<accession>A0A0S4IL88</accession>
<protein>
    <recommendedName>
        <fullName evidence="5">Membrane-associated protein</fullName>
    </recommendedName>
</protein>
<dbReference type="VEuPathDB" id="TriTrypDB:BSAL_60385"/>
<feature type="compositionally biased region" description="Low complexity" evidence="1">
    <location>
        <begin position="169"/>
        <end position="243"/>
    </location>
</feature>
<organism evidence="3 4">
    <name type="scientific">Bodo saltans</name>
    <name type="common">Flagellated protozoan</name>
    <dbReference type="NCBI Taxonomy" id="75058"/>
    <lineage>
        <taxon>Eukaryota</taxon>
        <taxon>Discoba</taxon>
        <taxon>Euglenozoa</taxon>
        <taxon>Kinetoplastea</taxon>
        <taxon>Metakinetoplastina</taxon>
        <taxon>Eubodonida</taxon>
        <taxon>Bodonidae</taxon>
        <taxon>Bodo</taxon>
    </lineage>
</organism>
<keyword evidence="4" id="KW-1185">Reference proteome</keyword>
<evidence type="ECO:0000256" key="2">
    <source>
        <dbReference type="SAM" id="SignalP"/>
    </source>
</evidence>
<gene>
    <name evidence="3" type="ORF">BSAL_60385</name>
</gene>
<feature type="chain" id="PRO_5006621331" description="Membrane-associated protein" evidence="2">
    <location>
        <begin position="26"/>
        <end position="268"/>
    </location>
</feature>
<proteinExistence type="predicted"/>
<evidence type="ECO:0000313" key="3">
    <source>
        <dbReference type="EMBL" id="CUF22679.1"/>
    </source>
</evidence>